<dbReference type="RefSeq" id="WP_308955385.1">
    <property type="nucleotide sequence ID" value="NZ_JAVICY010000004.1"/>
</dbReference>
<dbReference type="Proteomes" id="UP001243195">
    <property type="component" value="Unassembled WGS sequence"/>
</dbReference>
<evidence type="ECO:0008006" key="3">
    <source>
        <dbReference type="Google" id="ProtNLM"/>
    </source>
</evidence>
<organism evidence="1 2">
    <name type="scientific">Acinetobacter gerneri</name>
    <dbReference type="NCBI Taxonomy" id="202952"/>
    <lineage>
        <taxon>Bacteria</taxon>
        <taxon>Pseudomonadati</taxon>
        <taxon>Pseudomonadota</taxon>
        <taxon>Gammaproteobacteria</taxon>
        <taxon>Moraxellales</taxon>
        <taxon>Moraxellaceae</taxon>
        <taxon>Acinetobacter</taxon>
    </lineage>
</organism>
<dbReference type="Gene3D" id="3.90.640.20">
    <property type="entry name" value="Heat-shock cognate protein, ATPase"/>
    <property type="match status" value="1"/>
</dbReference>
<accession>A0AAW8JEU2</accession>
<dbReference type="Gene3D" id="3.30.565.40">
    <property type="entry name" value="Fervidobacterium nodosum Rt17-B1 like"/>
    <property type="match status" value="1"/>
</dbReference>
<evidence type="ECO:0000313" key="2">
    <source>
        <dbReference type="Proteomes" id="UP001243195"/>
    </source>
</evidence>
<evidence type="ECO:0000313" key="1">
    <source>
        <dbReference type="EMBL" id="MDQ9070845.1"/>
    </source>
</evidence>
<dbReference type="PROSITE" id="PS51257">
    <property type="entry name" value="PROKAR_LIPOPROTEIN"/>
    <property type="match status" value="1"/>
</dbReference>
<name>A0AAW8JEU2_9GAMM</name>
<sequence length="269" mass="31181">MRHPKKMACILFSIFALTACDRTDSNQKKDSQVQKPEAKADVLPYLNIQEEKAKFAIPFCEKKNCHDIEIQTVQTADPWLNEWITQHLAIVVQDQIGSKQDLTLQQAVNAYVKKSDAWQAQFSKNKAYSLNMTTKIASQRNQYVLLQISVDSKQEGITVKERQYFFVADRKLKKGLSITDVLNPTQKKYFNDLIQQEYQTWHKAQGVETQKLAAKSLAWDQAEWFFDTEGIGLHYRANQIAKDSTQLDIYLTKQQTQKMIKADVFQKMF</sequence>
<proteinExistence type="predicted"/>
<dbReference type="AlphaFoldDB" id="A0AAW8JEU2"/>
<comment type="caution">
    <text evidence="1">The sequence shown here is derived from an EMBL/GenBank/DDBJ whole genome shotgun (WGS) entry which is preliminary data.</text>
</comment>
<gene>
    <name evidence="1" type="ORF">RFH51_05140</name>
</gene>
<dbReference type="InterPro" id="IPR037126">
    <property type="entry name" value="PdaC/RsiV-like_sf"/>
</dbReference>
<dbReference type="EMBL" id="JAVIDA010000005">
    <property type="protein sequence ID" value="MDQ9070845.1"/>
    <property type="molecule type" value="Genomic_DNA"/>
</dbReference>
<reference evidence="1" key="1">
    <citation type="submission" date="2023-08" db="EMBL/GenBank/DDBJ databases">
        <title>Emergence of clinically-relevant ST2 carbapenem-resistant Acinetobacter baumannii strains in hospital sewages in Zhejiang, East of China.</title>
        <authorList>
            <person name="Kaichao C."/>
            <person name="Zhang R."/>
        </authorList>
    </citation>
    <scope>NUCLEOTIDE SEQUENCE</scope>
    <source>
        <strain evidence="1">M-SY-60</strain>
    </source>
</reference>
<protein>
    <recommendedName>
        <fullName evidence="3">DUF3298 domain-containing protein</fullName>
    </recommendedName>
</protein>